<dbReference type="AlphaFoldDB" id="A0A7M1W6Q4"/>
<reference evidence="1" key="1">
    <citation type="submission" date="2020-08" db="EMBL/GenBank/DDBJ databases">
        <title>Genetic structure, function and evolution of capsule biosynthesis loci in Vibrio parahaemolyticus.</title>
        <authorList>
            <person name="Li L."/>
            <person name="Bian S."/>
        </authorList>
    </citation>
    <scope>NUCLEOTIDE SEQUENCE</scope>
    <source>
        <strain evidence="1">VP313</strain>
    </source>
</reference>
<dbReference type="EMBL" id="MT898222">
    <property type="protein sequence ID" value="QOS22723.1"/>
    <property type="molecule type" value="Genomic_DNA"/>
</dbReference>
<name>A0A7M1W6Q4_VIBPH</name>
<gene>
    <name evidence="1" type="ORF">VP313_00012</name>
</gene>
<sequence length="376" mass="43677">MKVYLIEPFCIGKEHIINNITFLESFFDDERVSDVKFFSDKKHGEEVLGLLDITTKTKKKIEFISIRIDRSNYFKRVLNEFINIYRVFFLSEKNTVLLFLSINETSQLIVKLLNVIFKRKIVLIPHAILTTLNGNVSSGRYAWLKKILCFEFWIGKLNSKKIKYLILGKHIELKMKAMNKLDGVNYLVIPLPYLYDEGVDKFRQCSNKLTISFIGVGSTDKNIEKFYQLAAKYEGVIQFKHLGVLASDCTLLPEKYGLNISYDSMIPYDTLKEGIINSDYIYMNLERKSYELRASATFFDCINLGKPLIIDRDSFYYDSELINESHDIGIKLGFHEDLCEALEGVSSDDYYNMQVNIYELKNKILGFNYCEAVIND</sequence>
<protein>
    <submittedName>
        <fullName evidence="1">Uncharacterized protein</fullName>
    </submittedName>
</protein>
<proteinExistence type="predicted"/>
<organism evidence="1">
    <name type="scientific">Vibrio parahaemolyticus</name>
    <dbReference type="NCBI Taxonomy" id="670"/>
    <lineage>
        <taxon>Bacteria</taxon>
        <taxon>Pseudomonadati</taxon>
        <taxon>Pseudomonadota</taxon>
        <taxon>Gammaproteobacteria</taxon>
        <taxon>Vibrionales</taxon>
        <taxon>Vibrionaceae</taxon>
        <taxon>Vibrio</taxon>
    </lineage>
</organism>
<accession>A0A7M1W6Q4</accession>
<dbReference type="Gene3D" id="3.40.50.2000">
    <property type="entry name" value="Glycogen Phosphorylase B"/>
    <property type="match status" value="1"/>
</dbReference>
<evidence type="ECO:0000313" key="1">
    <source>
        <dbReference type="EMBL" id="QOS22723.1"/>
    </source>
</evidence>
<dbReference type="RefSeq" id="WP_140077641.1">
    <property type="nucleotide sequence ID" value="NZ_JAMXOJ010000002.1"/>
</dbReference>